<dbReference type="GO" id="GO:0004659">
    <property type="term" value="F:prenyltransferase activity"/>
    <property type="evidence" value="ECO:0007669"/>
    <property type="project" value="InterPro"/>
</dbReference>
<evidence type="ECO:0000313" key="9">
    <source>
        <dbReference type="EMBL" id="ERT57989.1"/>
    </source>
</evidence>
<feature type="transmembrane region" description="Helical" evidence="8">
    <location>
        <begin position="86"/>
        <end position="105"/>
    </location>
</feature>
<dbReference type="InterPro" id="IPR044878">
    <property type="entry name" value="UbiA_sf"/>
</dbReference>
<dbReference type="AlphaFoldDB" id="U7UGJ1"/>
<reference evidence="9 10" key="1">
    <citation type="submission" date="2013-09" db="EMBL/GenBank/DDBJ databases">
        <authorList>
            <person name="Durkin A.S."/>
            <person name="Haft D.R."/>
            <person name="McCorrison J."/>
            <person name="Torralba M."/>
            <person name="Gillis M."/>
            <person name="Haft D.H."/>
            <person name="Methe B."/>
            <person name="Sutton G."/>
            <person name="Nelson K.E."/>
        </authorList>
    </citation>
    <scope>NUCLEOTIDE SEQUENCE [LARGE SCALE GENOMIC DNA]</scope>
    <source>
        <strain evidence="9 10">BV3C16-1</strain>
    </source>
</reference>
<keyword evidence="10" id="KW-1185">Reference proteome</keyword>
<accession>U7UGJ1</accession>
<keyword evidence="5 8" id="KW-0812">Transmembrane</keyword>
<dbReference type="PANTHER" id="PTHR13929:SF0">
    <property type="entry name" value="UBIA PRENYLTRANSFERASE DOMAIN-CONTAINING PROTEIN 1"/>
    <property type="match status" value="1"/>
</dbReference>
<dbReference type="Gene3D" id="1.10.357.140">
    <property type="entry name" value="UbiA prenyltransferase"/>
    <property type="match status" value="1"/>
</dbReference>
<feature type="transmembrane region" description="Helical" evidence="8">
    <location>
        <begin position="236"/>
        <end position="252"/>
    </location>
</feature>
<dbReference type="CDD" id="cd13962">
    <property type="entry name" value="PT_UbiA_UBIAD1"/>
    <property type="match status" value="1"/>
</dbReference>
<feature type="transmembrane region" description="Helical" evidence="8">
    <location>
        <begin position="165"/>
        <end position="183"/>
    </location>
</feature>
<evidence type="ECO:0000256" key="6">
    <source>
        <dbReference type="ARBA" id="ARBA00022989"/>
    </source>
</evidence>
<dbReference type="InterPro" id="IPR000537">
    <property type="entry name" value="UbiA_prenyltransferase"/>
</dbReference>
<comment type="pathway">
    <text evidence="2">Quinol/quinone metabolism; menaquinone biosynthesis.</text>
</comment>
<feature type="transmembrane region" description="Helical" evidence="8">
    <location>
        <begin position="273"/>
        <end position="295"/>
    </location>
</feature>
<evidence type="ECO:0000256" key="2">
    <source>
        <dbReference type="ARBA" id="ARBA00004863"/>
    </source>
</evidence>
<dbReference type="GO" id="GO:0042371">
    <property type="term" value="P:vitamin K biosynthetic process"/>
    <property type="evidence" value="ECO:0007669"/>
    <property type="project" value="TreeGrafter"/>
</dbReference>
<proteinExistence type="predicted"/>
<organism evidence="9 10">
    <name type="scientific">Megasphaera vaginalis</name>
    <name type="common">ex Srinivasan et al. 2021</name>
    <dbReference type="NCBI Taxonomy" id="1111454"/>
    <lineage>
        <taxon>Bacteria</taxon>
        <taxon>Bacillati</taxon>
        <taxon>Bacillota</taxon>
        <taxon>Negativicutes</taxon>
        <taxon>Veillonellales</taxon>
        <taxon>Veillonellaceae</taxon>
        <taxon>Megasphaera</taxon>
    </lineage>
</organism>
<evidence type="ECO:0000313" key="10">
    <source>
        <dbReference type="Proteomes" id="UP000017090"/>
    </source>
</evidence>
<evidence type="ECO:0000256" key="8">
    <source>
        <dbReference type="SAM" id="Phobius"/>
    </source>
</evidence>
<dbReference type="Pfam" id="PF01040">
    <property type="entry name" value="UbiA"/>
    <property type="match status" value="1"/>
</dbReference>
<keyword evidence="3" id="KW-0474">Menaquinone biosynthesis</keyword>
<keyword evidence="7 8" id="KW-0472">Membrane</keyword>
<keyword evidence="6 8" id="KW-1133">Transmembrane helix</keyword>
<dbReference type="eggNOG" id="COG1575">
    <property type="taxonomic scope" value="Bacteria"/>
</dbReference>
<dbReference type="PIRSF" id="PIRSF005355">
    <property type="entry name" value="UBIAD1"/>
    <property type="match status" value="1"/>
</dbReference>
<dbReference type="PATRIC" id="fig|1111454.3.peg.1751"/>
<evidence type="ECO:0000256" key="4">
    <source>
        <dbReference type="ARBA" id="ARBA00022679"/>
    </source>
</evidence>
<gene>
    <name evidence="9" type="ORF">HMPREF1250_0635</name>
</gene>
<evidence type="ECO:0000256" key="7">
    <source>
        <dbReference type="ARBA" id="ARBA00023136"/>
    </source>
</evidence>
<sequence>MHLAAPHTWIASVYPALFGELYCLQQGYALPLPTALCLVTACICMQASVNTLNDYFDFINGTDTADDFLEKSDAVLVHGSFPVKQALYLGIAYLFAAALIVFPVLITAGPIPLIIGATGALAVCTYSGGRLPISYLPLGELISGLTMGGLIPLGVVAVASQSFHAAVLPAALPLILGIGLIMLTNNTCDLEKDEQACRRTLPVLLGRKKALTLYRGCVVLWFSTLCLLPFWYTHAWGIGSLLLLIVFARPAFRRLLRFTLTAPQRVAEMKGIVLANLLGNGAYLISFAAAITGGFS</sequence>
<dbReference type="GO" id="GO:0016020">
    <property type="term" value="C:membrane"/>
    <property type="evidence" value="ECO:0007669"/>
    <property type="project" value="UniProtKB-SubCell"/>
</dbReference>
<evidence type="ECO:0000256" key="5">
    <source>
        <dbReference type="ARBA" id="ARBA00022692"/>
    </source>
</evidence>
<dbReference type="InterPro" id="IPR026046">
    <property type="entry name" value="UBIAD1"/>
</dbReference>
<dbReference type="EMBL" id="AWXA01000048">
    <property type="protein sequence ID" value="ERT57989.1"/>
    <property type="molecule type" value="Genomic_DNA"/>
</dbReference>
<protein>
    <submittedName>
        <fullName evidence="9">Prenyltransferase, UbiA family</fullName>
    </submittedName>
</protein>
<comment type="caution">
    <text evidence="9">The sequence shown here is derived from an EMBL/GenBank/DDBJ whole genome shotgun (WGS) entry which is preliminary data.</text>
</comment>
<evidence type="ECO:0000256" key="3">
    <source>
        <dbReference type="ARBA" id="ARBA00022428"/>
    </source>
</evidence>
<dbReference type="STRING" id="1111454.HMPREF1250_0635"/>
<comment type="subcellular location">
    <subcellularLocation>
        <location evidence="1">Membrane</location>
        <topology evidence="1">Multi-pass membrane protein</topology>
    </subcellularLocation>
</comment>
<evidence type="ECO:0000256" key="1">
    <source>
        <dbReference type="ARBA" id="ARBA00004141"/>
    </source>
</evidence>
<dbReference type="PANTHER" id="PTHR13929">
    <property type="entry name" value="1,4-DIHYDROXY-2-NAPHTHOATE OCTAPRENYLTRANSFERASE"/>
    <property type="match status" value="1"/>
</dbReference>
<feature type="transmembrane region" description="Helical" evidence="8">
    <location>
        <begin position="141"/>
        <end position="159"/>
    </location>
</feature>
<dbReference type="GO" id="GO:0009234">
    <property type="term" value="P:menaquinone biosynthetic process"/>
    <property type="evidence" value="ECO:0007669"/>
    <property type="project" value="UniProtKB-UniPathway"/>
</dbReference>
<name>U7UGJ1_9FIRM</name>
<keyword evidence="4 9" id="KW-0808">Transferase</keyword>
<dbReference type="Proteomes" id="UP000017090">
    <property type="component" value="Unassembled WGS sequence"/>
</dbReference>
<dbReference type="UniPathway" id="UPA00079"/>